<sequence>MSVIWVDADACPRAMRDIIIRGAERSGITATFVANHALPLPRLALIRMITVPGGADAADQLIIERAEAGDLAITSDLPMALELIEKDVEVLTARGESLTSDNIRARLNIRDFMETMRGSGEMTGGPSRQNAQDVREFANAFDRALTRRR</sequence>
<dbReference type="CDD" id="cd18720">
    <property type="entry name" value="PIN_YqxD-like"/>
    <property type="match status" value="1"/>
</dbReference>
<comment type="caution">
    <text evidence="3">The sequence shown here is derived from an EMBL/GenBank/DDBJ whole genome shotgun (WGS) entry which is preliminary data.</text>
</comment>
<dbReference type="InterPro" id="IPR003791">
    <property type="entry name" value="UPF0178"/>
</dbReference>
<protein>
    <recommendedName>
        <fullName evidence="2">UPF0178 protein OQ287_01930</fullName>
    </recommendedName>
</protein>
<dbReference type="EMBL" id="JAPIVE010000001">
    <property type="protein sequence ID" value="MCX2522992.1"/>
    <property type="molecule type" value="Genomic_DNA"/>
</dbReference>
<dbReference type="AlphaFoldDB" id="A0AA41ZCV8"/>
<comment type="similarity">
    <text evidence="1 2">Belongs to the UPF0178 family.</text>
</comment>
<dbReference type="PANTHER" id="PTHR35146:SF1">
    <property type="entry name" value="UPF0178 PROTEIN YAII"/>
    <property type="match status" value="1"/>
</dbReference>
<evidence type="ECO:0000256" key="2">
    <source>
        <dbReference type="HAMAP-Rule" id="MF_00489"/>
    </source>
</evidence>
<dbReference type="HAMAP" id="MF_00489">
    <property type="entry name" value="UPF0178"/>
    <property type="match status" value="1"/>
</dbReference>
<reference evidence="3" key="1">
    <citation type="submission" date="2022-11" db="EMBL/GenBank/DDBJ databases">
        <title>Larsenimonas rhizosphaerae sp. nov., isolated from a tidal mudflat.</title>
        <authorList>
            <person name="Lee S.D."/>
            <person name="Kim I.S."/>
        </authorList>
    </citation>
    <scope>NUCLEOTIDE SEQUENCE</scope>
    <source>
        <strain evidence="3">GH2-1</strain>
    </source>
</reference>
<keyword evidence="4" id="KW-1185">Reference proteome</keyword>
<proteinExistence type="inferred from homology"/>
<organism evidence="3 4">
    <name type="scientific">Larsenimonas rhizosphaerae</name>
    <dbReference type="NCBI Taxonomy" id="2944682"/>
    <lineage>
        <taxon>Bacteria</taxon>
        <taxon>Pseudomonadati</taxon>
        <taxon>Pseudomonadota</taxon>
        <taxon>Gammaproteobacteria</taxon>
        <taxon>Oceanospirillales</taxon>
        <taxon>Halomonadaceae</taxon>
        <taxon>Larsenimonas</taxon>
    </lineage>
</organism>
<dbReference type="NCBIfam" id="NF001095">
    <property type="entry name" value="PRK00124.1"/>
    <property type="match status" value="1"/>
</dbReference>
<name>A0AA41ZCV8_9GAMM</name>
<dbReference type="Pfam" id="PF02639">
    <property type="entry name" value="DUF188"/>
    <property type="match status" value="1"/>
</dbReference>
<accession>A0AA41ZCV8</accession>
<dbReference type="Proteomes" id="UP001165678">
    <property type="component" value="Unassembled WGS sequence"/>
</dbReference>
<gene>
    <name evidence="3" type="ORF">OQ287_01930</name>
</gene>
<dbReference type="PANTHER" id="PTHR35146">
    <property type="entry name" value="UPF0178 PROTEIN YAII"/>
    <property type="match status" value="1"/>
</dbReference>
<evidence type="ECO:0000313" key="3">
    <source>
        <dbReference type="EMBL" id="MCX2522992.1"/>
    </source>
</evidence>
<dbReference type="RefSeq" id="WP_250936335.1">
    <property type="nucleotide sequence ID" value="NZ_JAMLJK010000001.1"/>
</dbReference>
<evidence type="ECO:0000313" key="4">
    <source>
        <dbReference type="Proteomes" id="UP001165678"/>
    </source>
</evidence>
<evidence type="ECO:0000256" key="1">
    <source>
        <dbReference type="ARBA" id="ARBA00008522"/>
    </source>
</evidence>